<feature type="compositionally biased region" description="Polar residues" evidence="1">
    <location>
        <begin position="33"/>
        <end position="44"/>
    </location>
</feature>
<keyword evidence="3" id="KW-1185">Reference proteome</keyword>
<feature type="region of interest" description="Disordered" evidence="1">
    <location>
        <begin position="33"/>
        <end position="57"/>
    </location>
</feature>
<name>A0AAE1BGX6_9GAST</name>
<evidence type="ECO:0000256" key="1">
    <source>
        <dbReference type="SAM" id="MobiDB-lite"/>
    </source>
</evidence>
<organism evidence="2 3">
    <name type="scientific">Elysia crispata</name>
    <name type="common">lettuce slug</name>
    <dbReference type="NCBI Taxonomy" id="231223"/>
    <lineage>
        <taxon>Eukaryota</taxon>
        <taxon>Metazoa</taxon>
        <taxon>Spiralia</taxon>
        <taxon>Lophotrochozoa</taxon>
        <taxon>Mollusca</taxon>
        <taxon>Gastropoda</taxon>
        <taxon>Heterobranchia</taxon>
        <taxon>Euthyneura</taxon>
        <taxon>Panpulmonata</taxon>
        <taxon>Sacoglossa</taxon>
        <taxon>Placobranchoidea</taxon>
        <taxon>Plakobranchidae</taxon>
        <taxon>Elysia</taxon>
    </lineage>
</organism>
<accession>A0AAE1BGX6</accession>
<dbReference type="AlphaFoldDB" id="A0AAE1BGX6"/>
<protein>
    <submittedName>
        <fullName evidence="2">Uncharacterized protein</fullName>
    </submittedName>
</protein>
<proteinExistence type="predicted"/>
<dbReference type="Proteomes" id="UP001283361">
    <property type="component" value="Unassembled WGS sequence"/>
</dbReference>
<evidence type="ECO:0000313" key="2">
    <source>
        <dbReference type="EMBL" id="KAK3804462.1"/>
    </source>
</evidence>
<gene>
    <name evidence="2" type="ORF">RRG08_063537</name>
</gene>
<comment type="caution">
    <text evidence="2">The sequence shown here is derived from an EMBL/GenBank/DDBJ whole genome shotgun (WGS) entry which is preliminary data.</text>
</comment>
<dbReference type="EMBL" id="JAWDGP010000009">
    <property type="protein sequence ID" value="KAK3804462.1"/>
    <property type="molecule type" value="Genomic_DNA"/>
</dbReference>
<evidence type="ECO:0000313" key="3">
    <source>
        <dbReference type="Proteomes" id="UP001283361"/>
    </source>
</evidence>
<sequence>MTYQAPAPVLRFLDFNNVGSVVAGICVDGNPTVDQADQTQSQDTPAPAQGLGPDSNLPSSIAYDSDNAFLTFRDNYNHCETTCLEFKAHRIAKLMTVLRPYQLSNSRGSRAWTFPRHDETTPSVPFMTQFVGGFWGTKTSARGTKLHKTHCEKTDFLWRPNSILANATAFRNYHNRQFFL</sequence>
<reference evidence="2" key="1">
    <citation type="journal article" date="2023" name="G3 (Bethesda)">
        <title>A reference genome for the long-term kleptoplast-retaining sea slug Elysia crispata morphotype clarki.</title>
        <authorList>
            <person name="Eastman K.E."/>
            <person name="Pendleton A.L."/>
            <person name="Shaikh M.A."/>
            <person name="Suttiyut T."/>
            <person name="Ogas R."/>
            <person name="Tomko P."/>
            <person name="Gavelis G."/>
            <person name="Widhalm J.R."/>
            <person name="Wisecaver J.H."/>
        </authorList>
    </citation>
    <scope>NUCLEOTIDE SEQUENCE</scope>
    <source>
        <strain evidence="2">ECLA1</strain>
    </source>
</reference>